<evidence type="ECO:0000256" key="1">
    <source>
        <dbReference type="SAM" id="MobiDB-lite"/>
    </source>
</evidence>
<dbReference type="InterPro" id="IPR011993">
    <property type="entry name" value="PH-like_dom_sf"/>
</dbReference>
<evidence type="ECO:0000259" key="2">
    <source>
        <dbReference type="PROSITE" id="PS50003"/>
    </source>
</evidence>
<keyword evidence="4" id="KW-1185">Reference proteome</keyword>
<feature type="region of interest" description="Disordered" evidence="1">
    <location>
        <begin position="98"/>
        <end position="128"/>
    </location>
</feature>
<dbReference type="PROSITE" id="PS50003">
    <property type="entry name" value="PH_DOMAIN"/>
    <property type="match status" value="1"/>
</dbReference>
<dbReference type="CDD" id="cd00821">
    <property type="entry name" value="PH"/>
    <property type="match status" value="1"/>
</dbReference>
<dbReference type="InterPro" id="IPR001849">
    <property type="entry name" value="PH_domain"/>
</dbReference>
<sequence length="455" mass="50792">MPANQTQSRSRNGSVTATKETTGLQLLSPTLQQSIQSSTSKLSSSHPADYFGWSSSPPASYASSDLGPDTDTNSNQITKDNNDSVGFDFDGFTLESVRGRKKSVEQDASGTSARQSSRVAHGNNTSNDHLHGEYSAFYYDDKSKHNPLSCSMRSIQTTSTTEDFEMSRRLQQHSFQKQSGMSRSCGSESNRGTFQLSSTAASAGFPMAKRKELTAVVMRGWLQKRKGLVLKRWKPYYCLFKSDDSLCLYASEDTVNGKLEQRFQVLRVELTDKNDSFHVIGVDTDGTPRREELRASVSPEWNNWFQVLGRFFDSSSMEQAFVRKPELTFARSFNKTEECNWVDNNVDPVLTRKNYQSYDERHSYFGQRKQSIAAVRNSFDGNGDDKTSTISSSSAPSVGVNNLHHESGKVGNQKLFDCPMIERKSQGAVPILEIRASKPKQTEVTTLASGFSWTK</sequence>
<evidence type="ECO:0000313" key="3">
    <source>
        <dbReference type="EMBL" id="KAF4042919.1"/>
    </source>
</evidence>
<dbReference type="Gene3D" id="2.30.29.30">
    <property type="entry name" value="Pleckstrin-homology domain (PH domain)/Phosphotyrosine-binding domain (PTB)"/>
    <property type="match status" value="1"/>
</dbReference>
<evidence type="ECO:0000313" key="4">
    <source>
        <dbReference type="Proteomes" id="UP000602510"/>
    </source>
</evidence>
<protein>
    <recommendedName>
        <fullName evidence="2">PH domain-containing protein</fullName>
    </recommendedName>
</protein>
<feature type="region of interest" description="Disordered" evidence="1">
    <location>
        <begin position="378"/>
        <end position="406"/>
    </location>
</feature>
<feature type="compositionally biased region" description="Low complexity" evidence="1">
    <location>
        <begin position="54"/>
        <end position="64"/>
    </location>
</feature>
<feature type="region of interest" description="Disordered" evidence="1">
    <location>
        <begin position="1"/>
        <end position="85"/>
    </location>
</feature>
<gene>
    <name evidence="3" type="ORF">GN244_ATG04838</name>
</gene>
<dbReference type="AlphaFoldDB" id="A0A833W5D8"/>
<feature type="compositionally biased region" description="Low complexity" evidence="1">
    <location>
        <begin position="388"/>
        <end position="397"/>
    </location>
</feature>
<dbReference type="Proteomes" id="UP000602510">
    <property type="component" value="Unassembled WGS sequence"/>
</dbReference>
<feature type="domain" description="PH" evidence="2">
    <location>
        <begin position="215"/>
        <end position="313"/>
    </location>
</feature>
<accession>A0A833W5D8</accession>
<comment type="caution">
    <text evidence="3">The sequence shown here is derived from an EMBL/GenBank/DDBJ whole genome shotgun (WGS) entry which is preliminary data.</text>
</comment>
<dbReference type="Pfam" id="PF00169">
    <property type="entry name" value="PH"/>
    <property type="match status" value="1"/>
</dbReference>
<dbReference type="EMBL" id="WSZM01000095">
    <property type="protein sequence ID" value="KAF4042919.1"/>
    <property type="molecule type" value="Genomic_DNA"/>
</dbReference>
<name>A0A833W5D8_PHYIN</name>
<organism evidence="3 4">
    <name type="scientific">Phytophthora infestans</name>
    <name type="common">Potato late blight agent</name>
    <name type="synonym">Botrytis infestans</name>
    <dbReference type="NCBI Taxonomy" id="4787"/>
    <lineage>
        <taxon>Eukaryota</taxon>
        <taxon>Sar</taxon>
        <taxon>Stramenopiles</taxon>
        <taxon>Oomycota</taxon>
        <taxon>Peronosporomycetes</taxon>
        <taxon>Peronosporales</taxon>
        <taxon>Peronosporaceae</taxon>
        <taxon>Phytophthora</taxon>
    </lineage>
</organism>
<proteinExistence type="predicted"/>
<feature type="compositionally biased region" description="Low complexity" evidence="1">
    <location>
        <begin position="21"/>
        <end position="45"/>
    </location>
</feature>
<dbReference type="SMART" id="SM00233">
    <property type="entry name" value="PH"/>
    <property type="match status" value="1"/>
</dbReference>
<dbReference type="SUPFAM" id="SSF50729">
    <property type="entry name" value="PH domain-like"/>
    <property type="match status" value="1"/>
</dbReference>
<reference evidence="3" key="1">
    <citation type="submission" date="2020-04" db="EMBL/GenBank/DDBJ databases">
        <title>Hybrid Assembly of Korean Phytophthora infestans isolates.</title>
        <authorList>
            <person name="Prokchorchik M."/>
            <person name="Lee Y."/>
            <person name="Seo J."/>
            <person name="Cho J.-H."/>
            <person name="Park Y.-E."/>
            <person name="Jang D.-C."/>
            <person name="Im J.-S."/>
            <person name="Choi J.-G."/>
            <person name="Park H.-J."/>
            <person name="Lee G.-B."/>
            <person name="Lee Y.-G."/>
            <person name="Hong S.-Y."/>
            <person name="Cho K."/>
            <person name="Sohn K.H."/>
        </authorList>
    </citation>
    <scope>NUCLEOTIDE SEQUENCE</scope>
    <source>
        <strain evidence="3">KR_1_A1</strain>
    </source>
</reference>
<feature type="compositionally biased region" description="Polar residues" evidence="1">
    <location>
        <begin position="106"/>
        <end position="127"/>
    </location>
</feature>
<feature type="compositionally biased region" description="Polar residues" evidence="1">
    <location>
        <begin position="1"/>
        <end position="20"/>
    </location>
</feature>
<feature type="compositionally biased region" description="Polar residues" evidence="1">
    <location>
        <begin position="70"/>
        <end position="79"/>
    </location>
</feature>